<dbReference type="InterPro" id="IPR029061">
    <property type="entry name" value="THDP-binding"/>
</dbReference>
<dbReference type="GO" id="GO:0045333">
    <property type="term" value="P:cellular respiration"/>
    <property type="evidence" value="ECO:0007669"/>
    <property type="project" value="UniProtKB-ARBA"/>
</dbReference>
<evidence type="ECO:0000256" key="1">
    <source>
        <dbReference type="ARBA" id="ARBA00023002"/>
    </source>
</evidence>
<evidence type="ECO:0000259" key="2">
    <source>
        <dbReference type="Pfam" id="PF02775"/>
    </source>
</evidence>
<dbReference type="OrthoDB" id="9775140at2"/>
<sequence length="327" mass="37306">MFKKNTLSSNKEIKWCPSCGNYSILKQVQVILPEIGILKENIVFVSGIGCSSRFPYYINNFGLHGIHGRAPSIGTGIKLANPKLSVWIITGDGDSFSIGGNHIIHLFRRNINMNVLLFNNEIYGLTKGQYSPTSRLGLITKSSNIGTIDPPFNTLSLALGAGASFVARSMDKYPKHLREILLKASLHNGTSFIEIYQNCNIFNDKAFNIFKEKKDHTIFLHHKKPLIFGDKNQWGIRLDGLQPEIVSLDSSMDLWIHDEKDRTKAGLLARFFDDYFVHNKFPRPFGILYRKDLPTYDSLFHEHISFKENIFKRLELILKGNDTWEIK</sequence>
<dbReference type="Proteomes" id="UP000011174">
    <property type="component" value="Chromosome"/>
</dbReference>
<dbReference type="SUPFAM" id="SSF52518">
    <property type="entry name" value="Thiamin diphosphate-binding fold (THDP-binding)"/>
    <property type="match status" value="1"/>
</dbReference>
<keyword evidence="4" id="KW-1185">Reference proteome</keyword>
<feature type="domain" description="Thiamine pyrophosphate enzyme TPP-binding" evidence="2">
    <location>
        <begin position="48"/>
        <end position="195"/>
    </location>
</feature>
<dbReference type="CDD" id="cd03375">
    <property type="entry name" value="TPP_OGFOR"/>
    <property type="match status" value="1"/>
</dbReference>
<dbReference type="GO" id="GO:0044281">
    <property type="term" value="P:small molecule metabolic process"/>
    <property type="evidence" value="ECO:0007669"/>
    <property type="project" value="UniProtKB-ARBA"/>
</dbReference>
<protein>
    <submittedName>
        <fullName evidence="3">2-oxoglutarate ferredoxin oxidoreductase subunit beta</fullName>
    </submittedName>
</protein>
<dbReference type="PANTHER" id="PTHR48084:SF4">
    <property type="entry name" value="2-OXOGLUTARATE OXIDOREDUCTASE SUBUNIT KORB"/>
    <property type="match status" value="1"/>
</dbReference>
<dbReference type="PATRIC" id="fig|1133592.3.peg.75"/>
<dbReference type="Gene3D" id="3.40.50.970">
    <property type="match status" value="1"/>
</dbReference>
<dbReference type="STRING" id="1133592.ASNER_084"/>
<proteinExistence type="predicted"/>
<dbReference type="InterPro" id="IPR051457">
    <property type="entry name" value="2-oxoacid:Fd_oxidoreductase"/>
</dbReference>
<dbReference type="GO" id="GO:0016625">
    <property type="term" value="F:oxidoreductase activity, acting on the aldehyde or oxo group of donors, iron-sulfur protein as acceptor"/>
    <property type="evidence" value="ECO:0007669"/>
    <property type="project" value="UniProtKB-ARBA"/>
</dbReference>
<organism evidence="3 4">
    <name type="scientific">Candidatus Uzinura diaspidicola str. ASNER</name>
    <dbReference type="NCBI Taxonomy" id="1133592"/>
    <lineage>
        <taxon>Bacteria</taxon>
        <taxon>Pseudomonadati</taxon>
        <taxon>Bacteroidota</taxon>
        <taxon>Flavobacteriia</taxon>
        <taxon>Flavobacteriales</taxon>
        <taxon>Candidatus Uzinura</taxon>
    </lineage>
</organism>
<gene>
    <name evidence="3" type="primary">korB</name>
    <name evidence="3" type="ORF">ASNER_084</name>
</gene>
<dbReference type="GO" id="GO:0030976">
    <property type="term" value="F:thiamine pyrophosphate binding"/>
    <property type="evidence" value="ECO:0007669"/>
    <property type="project" value="InterPro"/>
</dbReference>
<dbReference type="KEGG" id="udi:ASNER_084"/>
<dbReference type="Pfam" id="PF02775">
    <property type="entry name" value="TPP_enzyme_C"/>
    <property type="match status" value="1"/>
</dbReference>
<dbReference type="InterPro" id="IPR011766">
    <property type="entry name" value="TPP_enzyme_TPP-bd"/>
</dbReference>
<dbReference type="PANTHER" id="PTHR48084">
    <property type="entry name" value="2-OXOGLUTARATE OXIDOREDUCTASE SUBUNIT KORB-RELATED"/>
    <property type="match status" value="1"/>
</dbReference>
<dbReference type="HOGENOM" id="CLU_048564_1_0_10"/>
<dbReference type="AlphaFoldDB" id="L7VFX4"/>
<name>L7VFX4_9FLAO</name>
<accession>L7VFX4</accession>
<reference evidence="3 4" key="1">
    <citation type="journal article" date="2013" name="Environ. Microbiol.">
        <title>The nutrient supplying capabilities of Uzinura, an endosymbiont of armoured scale insects.</title>
        <authorList>
            <person name="Sabree Z.L."/>
            <person name="Huang C.Y."/>
            <person name="Okusu A."/>
            <person name="Moran N.A."/>
            <person name="Normark B.B."/>
        </authorList>
    </citation>
    <scope>NUCLEOTIDE SEQUENCE [LARGE SCALE GENOMIC DNA]</scope>
    <source>
        <strain evidence="3 4">ASNER</strain>
    </source>
</reference>
<keyword evidence="1" id="KW-0560">Oxidoreductase</keyword>
<evidence type="ECO:0000313" key="3">
    <source>
        <dbReference type="EMBL" id="AGC66855.1"/>
    </source>
</evidence>
<dbReference type="EMBL" id="CP003263">
    <property type="protein sequence ID" value="AGC66855.1"/>
    <property type="molecule type" value="Genomic_DNA"/>
</dbReference>
<evidence type="ECO:0000313" key="4">
    <source>
        <dbReference type="Proteomes" id="UP000011174"/>
    </source>
</evidence>